<dbReference type="EMBL" id="JBJXBP010000002">
    <property type="protein sequence ID" value="KAL3845316.1"/>
    <property type="molecule type" value="Genomic_DNA"/>
</dbReference>
<keyword evidence="3" id="KW-1185">Reference proteome</keyword>
<feature type="region of interest" description="Disordered" evidence="1">
    <location>
        <begin position="1"/>
        <end position="22"/>
    </location>
</feature>
<reference evidence="2 3" key="1">
    <citation type="submission" date="2024-12" db="EMBL/GenBank/DDBJ databases">
        <title>The unique morphological basis and parallel evolutionary history of personate flowers in Penstemon.</title>
        <authorList>
            <person name="Depatie T.H."/>
            <person name="Wessinger C.A."/>
        </authorList>
    </citation>
    <scope>NUCLEOTIDE SEQUENCE [LARGE SCALE GENOMIC DNA]</scope>
    <source>
        <strain evidence="2">WTNN_2</strain>
        <tissue evidence="2">Leaf</tissue>
    </source>
</reference>
<evidence type="ECO:0000313" key="3">
    <source>
        <dbReference type="Proteomes" id="UP001634393"/>
    </source>
</evidence>
<proteinExistence type="predicted"/>
<feature type="compositionally biased region" description="Gly residues" evidence="1">
    <location>
        <begin position="1"/>
        <end position="13"/>
    </location>
</feature>
<organism evidence="2 3">
    <name type="scientific">Penstemon smallii</name>
    <dbReference type="NCBI Taxonomy" id="265156"/>
    <lineage>
        <taxon>Eukaryota</taxon>
        <taxon>Viridiplantae</taxon>
        <taxon>Streptophyta</taxon>
        <taxon>Embryophyta</taxon>
        <taxon>Tracheophyta</taxon>
        <taxon>Spermatophyta</taxon>
        <taxon>Magnoliopsida</taxon>
        <taxon>eudicotyledons</taxon>
        <taxon>Gunneridae</taxon>
        <taxon>Pentapetalae</taxon>
        <taxon>asterids</taxon>
        <taxon>lamiids</taxon>
        <taxon>Lamiales</taxon>
        <taxon>Plantaginaceae</taxon>
        <taxon>Cheloneae</taxon>
        <taxon>Penstemon</taxon>
    </lineage>
</organism>
<name>A0ABD3U7A2_9LAMI</name>
<evidence type="ECO:0000313" key="2">
    <source>
        <dbReference type="EMBL" id="KAL3845316.1"/>
    </source>
</evidence>
<protein>
    <submittedName>
        <fullName evidence="2">Uncharacterized protein</fullName>
    </submittedName>
</protein>
<dbReference type="AlphaFoldDB" id="A0ABD3U7A2"/>
<sequence>MRGGERGGTGSGAVAGAVWPHD</sequence>
<dbReference type="Proteomes" id="UP001634393">
    <property type="component" value="Unassembled WGS sequence"/>
</dbReference>
<evidence type="ECO:0000256" key="1">
    <source>
        <dbReference type="SAM" id="MobiDB-lite"/>
    </source>
</evidence>
<accession>A0ABD3U7A2</accession>
<gene>
    <name evidence="2" type="ORF">ACJIZ3_002719</name>
</gene>
<comment type="caution">
    <text evidence="2">The sequence shown here is derived from an EMBL/GenBank/DDBJ whole genome shotgun (WGS) entry which is preliminary data.</text>
</comment>